<name>A0A9Q9SV27_MOOP1</name>
<dbReference type="Proteomes" id="UP000176944">
    <property type="component" value="Chromosome"/>
</dbReference>
<dbReference type="EMBL" id="CP017708">
    <property type="protein sequence ID" value="WAN70192.1"/>
    <property type="molecule type" value="Genomic_DNA"/>
</dbReference>
<evidence type="ECO:0000259" key="1">
    <source>
        <dbReference type="Pfam" id="PF14065"/>
    </source>
</evidence>
<gene>
    <name evidence="2" type="ORF">BJP36_04460</name>
</gene>
<proteinExistence type="predicted"/>
<accession>A0A9Q9SV27</accession>
<reference evidence="2" key="2">
    <citation type="submission" date="2022-10" db="EMBL/GenBank/DDBJ databases">
        <authorList>
            <person name="Ngo T.-E."/>
        </authorList>
    </citation>
    <scope>NUCLEOTIDE SEQUENCE</scope>
    <source>
        <strain evidence="2">JHB</strain>
    </source>
</reference>
<evidence type="ECO:0000313" key="2">
    <source>
        <dbReference type="EMBL" id="WAN70192.1"/>
    </source>
</evidence>
<reference evidence="2" key="1">
    <citation type="journal article" date="2017" name="Proc. Natl. Acad. Sci. U.S.A.">
        <title>Comparative genomics uncovers the prolific and distinctive metabolic potential of the cyanobacterial genus Moorea.</title>
        <authorList>
            <person name="Leao T."/>
            <person name="Castelao G."/>
            <person name="Korobeynikov A."/>
            <person name="Monroe E.A."/>
            <person name="Podell S."/>
            <person name="Glukhov E."/>
            <person name="Allen E.E."/>
            <person name="Gerwick W.H."/>
            <person name="Gerwick L."/>
        </authorList>
    </citation>
    <scope>NUCLEOTIDE SEQUENCE</scope>
    <source>
        <strain evidence="2">JHB</strain>
    </source>
</reference>
<feature type="domain" description="Pvc16 N-terminal" evidence="1">
    <location>
        <begin position="21"/>
        <end position="103"/>
    </location>
</feature>
<dbReference type="AlphaFoldDB" id="A0A9Q9SV27"/>
<protein>
    <submittedName>
        <fullName evidence="2">Pvc16 family protein</fullName>
    </submittedName>
</protein>
<dbReference type="Pfam" id="PF14065">
    <property type="entry name" value="Pvc16_N"/>
    <property type="match status" value="1"/>
</dbReference>
<sequence length="142" mass="16071">MQQNLEFGSSDWLLEHQSNGKLVTKLTPPRVDCSYLITAWPQRDDDIRTEHQLLGEVMKVLLRYRTIPKHFLADKLVEEKMPLRLICLRPSKLQGFGEFRQAIGGKDGNLPKVVLHCTVTIAVVIDEIGVQGTLADFIHPPS</sequence>
<dbReference type="InterPro" id="IPR025351">
    <property type="entry name" value="Pvc16_N"/>
</dbReference>
<organism evidence="2">
    <name type="scientific">Moorena producens (strain JHB)</name>
    <dbReference type="NCBI Taxonomy" id="1454205"/>
    <lineage>
        <taxon>Bacteria</taxon>
        <taxon>Bacillati</taxon>
        <taxon>Cyanobacteriota</taxon>
        <taxon>Cyanophyceae</taxon>
        <taxon>Coleofasciculales</taxon>
        <taxon>Coleofasciculaceae</taxon>
        <taxon>Moorena</taxon>
    </lineage>
</organism>